<organism evidence="2 3">
    <name type="scientific">Eucalyptus globulus</name>
    <name type="common">Tasmanian blue gum</name>
    <dbReference type="NCBI Taxonomy" id="34317"/>
    <lineage>
        <taxon>Eukaryota</taxon>
        <taxon>Viridiplantae</taxon>
        <taxon>Streptophyta</taxon>
        <taxon>Embryophyta</taxon>
        <taxon>Tracheophyta</taxon>
        <taxon>Spermatophyta</taxon>
        <taxon>Magnoliopsida</taxon>
        <taxon>eudicotyledons</taxon>
        <taxon>Gunneridae</taxon>
        <taxon>Pentapetalae</taxon>
        <taxon>rosids</taxon>
        <taxon>malvids</taxon>
        <taxon>Myrtales</taxon>
        <taxon>Myrtaceae</taxon>
        <taxon>Myrtoideae</taxon>
        <taxon>Eucalypteae</taxon>
        <taxon>Eucalyptus</taxon>
    </lineage>
</organism>
<gene>
    <name evidence="2" type="ORF">ACJRO7_007007</name>
</gene>
<sequence>MQVFLCLQCWTGIYNLLKVGRMALFHVSLLSKYKERRIMSFRLQLEDHLQQVPEQVISTEVRRMVEEMQALNKKLEDTEAATEDYFKPIDKQAETIMIIQLEALLKKDEKDRLANAKNVANSNQHKQIPTRKEEMKA</sequence>
<proteinExistence type="predicted"/>
<accession>A0ABD3IN07</accession>
<feature type="region of interest" description="Disordered" evidence="1">
    <location>
        <begin position="115"/>
        <end position="137"/>
    </location>
</feature>
<name>A0ABD3IN07_EUCGL</name>
<comment type="caution">
    <text evidence="2">The sequence shown here is derived from an EMBL/GenBank/DDBJ whole genome shotgun (WGS) entry which is preliminary data.</text>
</comment>
<evidence type="ECO:0000313" key="2">
    <source>
        <dbReference type="EMBL" id="KAL3715202.1"/>
    </source>
</evidence>
<dbReference type="PANTHER" id="PTHR35749">
    <property type="entry name" value="OSJNBA0084A10.10 PROTEIN"/>
    <property type="match status" value="1"/>
</dbReference>
<dbReference type="AlphaFoldDB" id="A0ABD3IN07"/>
<protein>
    <submittedName>
        <fullName evidence="2">Uncharacterized protein</fullName>
    </submittedName>
</protein>
<feature type="compositionally biased region" description="Polar residues" evidence="1">
    <location>
        <begin position="118"/>
        <end position="127"/>
    </location>
</feature>
<dbReference type="Proteomes" id="UP001634007">
    <property type="component" value="Unassembled WGS sequence"/>
</dbReference>
<keyword evidence="3" id="KW-1185">Reference proteome</keyword>
<evidence type="ECO:0000256" key="1">
    <source>
        <dbReference type="SAM" id="MobiDB-lite"/>
    </source>
</evidence>
<dbReference type="PANTHER" id="PTHR35749:SF1">
    <property type="entry name" value="OSJNBA0084A10.10 PROTEIN"/>
    <property type="match status" value="1"/>
</dbReference>
<dbReference type="EMBL" id="JBJKBG010000011">
    <property type="protein sequence ID" value="KAL3715202.1"/>
    <property type="molecule type" value="Genomic_DNA"/>
</dbReference>
<reference evidence="2 3" key="1">
    <citation type="submission" date="2024-11" db="EMBL/GenBank/DDBJ databases">
        <title>Chromosome-level genome assembly of Eucalyptus globulus Labill. provides insights into its genome evolution.</title>
        <authorList>
            <person name="Li X."/>
        </authorList>
    </citation>
    <scope>NUCLEOTIDE SEQUENCE [LARGE SCALE GENOMIC DNA]</scope>
    <source>
        <strain evidence="2">CL2024</strain>
        <tissue evidence="2">Fresh tender leaves</tissue>
    </source>
</reference>
<evidence type="ECO:0000313" key="3">
    <source>
        <dbReference type="Proteomes" id="UP001634007"/>
    </source>
</evidence>